<feature type="region of interest" description="Disordered" evidence="9">
    <location>
        <begin position="158"/>
        <end position="181"/>
    </location>
</feature>
<keyword evidence="4 8" id="KW-0812">Transmembrane</keyword>
<proteinExistence type="inferred from homology"/>
<feature type="compositionally biased region" description="Basic and acidic residues" evidence="9">
    <location>
        <begin position="332"/>
        <end position="349"/>
    </location>
</feature>
<evidence type="ECO:0000313" key="12">
    <source>
        <dbReference type="Proteomes" id="UP000504633"/>
    </source>
</evidence>
<dbReference type="OMA" id="LRNVQYW"/>
<dbReference type="Pfam" id="PF16178">
    <property type="entry name" value="Anoct_dimer"/>
    <property type="match status" value="1"/>
</dbReference>
<evidence type="ECO:0000256" key="1">
    <source>
        <dbReference type="ARBA" id="ARBA00004651"/>
    </source>
</evidence>
<feature type="domain" description="Anoctamin transmembrane" evidence="10">
    <location>
        <begin position="587"/>
        <end position="1160"/>
    </location>
</feature>
<name>A0A6J1M1V0_DROHY</name>
<keyword evidence="7" id="KW-0325">Glycoprotein</keyword>
<dbReference type="Pfam" id="PF04547">
    <property type="entry name" value="Anoctamin"/>
    <property type="match status" value="1"/>
</dbReference>
<evidence type="ECO:0000256" key="7">
    <source>
        <dbReference type="ARBA" id="ARBA00023180"/>
    </source>
</evidence>
<dbReference type="GO" id="GO:0005886">
    <property type="term" value="C:plasma membrane"/>
    <property type="evidence" value="ECO:0007669"/>
    <property type="project" value="UniProtKB-SubCell"/>
</dbReference>
<reference evidence="13" key="1">
    <citation type="submission" date="2025-08" db="UniProtKB">
        <authorList>
            <consortium name="RefSeq"/>
        </authorList>
    </citation>
    <scope>IDENTIFICATION</scope>
    <source>
        <strain evidence="13">15085-1641.00</strain>
        <tissue evidence="13">Whole body</tissue>
    </source>
</reference>
<evidence type="ECO:0000259" key="10">
    <source>
        <dbReference type="Pfam" id="PF04547"/>
    </source>
</evidence>
<feature type="transmembrane region" description="Helical" evidence="8">
    <location>
        <begin position="799"/>
        <end position="820"/>
    </location>
</feature>
<feature type="transmembrane region" description="Helical" evidence="8">
    <location>
        <begin position="970"/>
        <end position="992"/>
    </location>
</feature>
<accession>A0A6J1M1V0</accession>
<evidence type="ECO:0000313" key="13">
    <source>
        <dbReference type="RefSeq" id="XP_023170604.1"/>
    </source>
</evidence>
<evidence type="ECO:0000256" key="8">
    <source>
        <dbReference type="RuleBase" id="RU280814"/>
    </source>
</evidence>
<feature type="compositionally biased region" description="Polar residues" evidence="9">
    <location>
        <begin position="73"/>
        <end position="91"/>
    </location>
</feature>
<keyword evidence="5 8" id="KW-1133">Transmembrane helix</keyword>
<keyword evidence="12" id="KW-1185">Reference proteome</keyword>
<gene>
    <name evidence="13" type="primary">LOC111599239</name>
</gene>
<evidence type="ECO:0000256" key="6">
    <source>
        <dbReference type="ARBA" id="ARBA00023136"/>
    </source>
</evidence>
<evidence type="ECO:0000256" key="5">
    <source>
        <dbReference type="ARBA" id="ARBA00022989"/>
    </source>
</evidence>
<dbReference type="Proteomes" id="UP000504633">
    <property type="component" value="Unplaced"/>
</dbReference>
<feature type="transmembrane region" description="Helical" evidence="8">
    <location>
        <begin position="680"/>
        <end position="698"/>
    </location>
</feature>
<comment type="similarity">
    <text evidence="2 8">Belongs to the anoctamin family.</text>
</comment>
<keyword evidence="3" id="KW-1003">Cell membrane</keyword>
<dbReference type="GO" id="GO:0005254">
    <property type="term" value="F:chloride channel activity"/>
    <property type="evidence" value="ECO:0007669"/>
    <property type="project" value="TreeGrafter"/>
</dbReference>
<dbReference type="KEGG" id="dhe:111599239"/>
<dbReference type="InterPro" id="IPR049452">
    <property type="entry name" value="Anoctamin_TM"/>
</dbReference>
<dbReference type="AlphaFoldDB" id="A0A6J1M1V0"/>
<comment type="subcellular location">
    <subcellularLocation>
        <location evidence="1">Cell membrane</location>
        <topology evidence="1">Multi-pass membrane protein</topology>
    </subcellularLocation>
    <subcellularLocation>
        <location evidence="8">Membrane</location>
        <topology evidence="8">Multi-pass membrane protein</topology>
    </subcellularLocation>
</comment>
<feature type="region of interest" description="Disordered" evidence="9">
    <location>
        <begin position="300"/>
        <end position="349"/>
    </location>
</feature>
<dbReference type="OrthoDB" id="296386at2759"/>
<dbReference type="PANTHER" id="PTHR12308">
    <property type="entry name" value="ANOCTAMIN"/>
    <property type="match status" value="1"/>
</dbReference>
<feature type="transmembrane region" description="Helical" evidence="8">
    <location>
        <begin position="753"/>
        <end position="779"/>
    </location>
</feature>
<dbReference type="InterPro" id="IPR007632">
    <property type="entry name" value="Anoctamin"/>
</dbReference>
<sequence length="1240" mass="142227">MSNHAKLTDNVGRKSNIFQIRIDSVDDESTAPITEANSREDLIDSAARESEIAAIEQTAFQFPRFLSVPTLRNSQHSSLSTSRRQVVSSPAKSERMIRSNQIKLRPRRLSQDSGIVAGRLVGYAESPLIELDLQSPPIEPNVSADNIYNFLESERQTVSQSPMSVGNPITPKPSLELSSNNKTSSAAYTEKWLNSSMMRGSNGSFYQKVNSIAMPLPTHLETESAEPSPTQAFGPRVVGSHDEDIPGTAMRRTLGLNLSPTLGGRRASQVDNGVKESYEIVESSHSNVLPDQFGYKQLMPAERKTSTGESSVTGSYLSSRKASKSNSLTGDSEERRVSKQDREGLDPESLMFRDGRRKVDMVLAWEEEDLGVMTEAEARRRDIRRSFMDNLVKEGLEVELEDKSQSFNEKTFFLKIHLPWRLETRLAEVMNLKLPIKRFITISVKPSWDEENVVMRNVQYWKDVWQRLTKKIQLDNSLLEGETTFKAATANGNPEEQFIVKDRATAYTSAQRSLMVMQVLIRTPYDDGDRNGIRRLLNDGTYLGCFPLHEGRYDRPHSSGISLDRRVLYQTWAHPSQWYKKQPLCLVRKYFGDKIALYFSWLGFYTEMLVYPSVVGTLCFIYGLATLESEDNTPSKEICNEYGTGNITLCPLCDKACSYQRLSESCLFSRLTYLFDNPSTVFFAIFMSFWATTFLELWKRKQSVLVWEWDLHNVEMDEENRPEFETNATTFRMNPVTREKEPYMSTWSRAIRFVITGSAVLFMISVVLSAVLGTIIYRISLVSVIYGGGGFFVKEHAKLFTTVTAALINLVVIMILTRIYHRMAIKLTNLENPRTHTEYEDSYTFKIFFFEFMNFYSSLIYIAFFKGRFFDYPGDDQARRSEFFRLKNDICDPAGCLSELCIQLAIIMVGKQCWNNFMEYLFPKFWNWWRQRKHKQATKDESHLHMAWEQDYHMQDPGRLALFDEYLEMILQYGFVTLFVAAFPLAPLFALLNNVAEIRLDAYKMVTQARRPLAERVEDIGAWYGILRIITYTAVVSNAFVIAYTSDFIPRVVYKFVYSESHTLAGYIEHSLSIFNTSDYKEEWGATSSERDPDTCQYRGYRNGPKDYEPYGLSPHYWHVFAARLAFVVVFEHVVFVLTGIMQFIIPDVPSEVKTQMQREQLLAKEAKYQHGIKRAQGDNQDIMSLFRDSTQRPSIAGSQSTARGSWARRFSRLSDGLDAHVEVAARPRRSVESTVWEVS</sequence>
<comment type="caution">
    <text evidence="8">Lacks conserved residue(s) required for the propagation of feature annotation.</text>
</comment>
<dbReference type="GeneID" id="111599239"/>
<evidence type="ECO:0000259" key="11">
    <source>
        <dbReference type="Pfam" id="PF16178"/>
    </source>
</evidence>
<feature type="region of interest" description="Disordered" evidence="9">
    <location>
        <begin position="73"/>
        <end position="94"/>
    </location>
</feature>
<dbReference type="GO" id="GO:0046983">
    <property type="term" value="F:protein dimerization activity"/>
    <property type="evidence" value="ECO:0007669"/>
    <property type="project" value="InterPro"/>
</dbReference>
<feature type="compositionally biased region" description="Polar residues" evidence="9">
    <location>
        <begin position="307"/>
        <end position="330"/>
    </location>
</feature>
<evidence type="ECO:0000256" key="9">
    <source>
        <dbReference type="SAM" id="MobiDB-lite"/>
    </source>
</evidence>
<protein>
    <recommendedName>
        <fullName evidence="8">Anoctamin</fullName>
    </recommendedName>
</protein>
<organism evidence="12 13">
    <name type="scientific">Drosophila hydei</name>
    <name type="common">Fruit fly</name>
    <dbReference type="NCBI Taxonomy" id="7224"/>
    <lineage>
        <taxon>Eukaryota</taxon>
        <taxon>Metazoa</taxon>
        <taxon>Ecdysozoa</taxon>
        <taxon>Arthropoda</taxon>
        <taxon>Hexapoda</taxon>
        <taxon>Insecta</taxon>
        <taxon>Pterygota</taxon>
        <taxon>Neoptera</taxon>
        <taxon>Endopterygota</taxon>
        <taxon>Diptera</taxon>
        <taxon>Brachycera</taxon>
        <taxon>Muscomorpha</taxon>
        <taxon>Ephydroidea</taxon>
        <taxon>Drosophilidae</taxon>
        <taxon>Drosophila</taxon>
    </lineage>
</organism>
<evidence type="ECO:0000256" key="3">
    <source>
        <dbReference type="ARBA" id="ARBA00022475"/>
    </source>
</evidence>
<feature type="domain" description="Anoctamin dimerisation" evidence="11">
    <location>
        <begin position="351"/>
        <end position="584"/>
    </location>
</feature>
<keyword evidence="6 8" id="KW-0472">Membrane</keyword>
<evidence type="ECO:0000256" key="4">
    <source>
        <dbReference type="ARBA" id="ARBA00022692"/>
    </source>
</evidence>
<dbReference type="PANTHER" id="PTHR12308:SF84">
    <property type="entry name" value="ANOCTAMIN"/>
    <property type="match status" value="1"/>
</dbReference>
<dbReference type="RefSeq" id="XP_023170604.1">
    <property type="nucleotide sequence ID" value="XM_023314836.2"/>
</dbReference>
<feature type="transmembrane region" description="Helical" evidence="8">
    <location>
        <begin position="1125"/>
        <end position="1146"/>
    </location>
</feature>
<evidence type="ECO:0000256" key="2">
    <source>
        <dbReference type="ARBA" id="ARBA00009671"/>
    </source>
</evidence>
<dbReference type="InterPro" id="IPR032394">
    <property type="entry name" value="Anoct_dimer"/>
</dbReference>
<feature type="transmembrane region" description="Helical" evidence="8">
    <location>
        <begin position="843"/>
        <end position="864"/>
    </location>
</feature>